<evidence type="ECO:0000313" key="2">
    <source>
        <dbReference type="EMBL" id="KPV73564.1"/>
    </source>
</evidence>
<dbReference type="InterPro" id="IPR007557">
    <property type="entry name" value="PSP1_C"/>
</dbReference>
<dbReference type="OrthoDB" id="243127at2759"/>
<dbReference type="PROSITE" id="PS51411">
    <property type="entry name" value="PSP1_C"/>
    <property type="match status" value="1"/>
</dbReference>
<dbReference type="Pfam" id="PF04468">
    <property type="entry name" value="PSP1"/>
    <property type="match status" value="1"/>
</dbReference>
<feature type="domain" description="PSP1 C-terminal" evidence="1">
    <location>
        <begin position="125"/>
        <end position="210"/>
    </location>
</feature>
<dbReference type="RefSeq" id="XP_018269613.1">
    <property type="nucleotide sequence ID" value="XM_018413497.1"/>
</dbReference>
<keyword evidence="3" id="KW-1185">Reference proteome</keyword>
<dbReference type="GeneID" id="28973946"/>
<dbReference type="AlphaFoldDB" id="A0A0P9EJ63"/>
<protein>
    <recommendedName>
        <fullName evidence="1">PSP1 C-terminal domain-containing protein</fullName>
    </recommendedName>
</protein>
<dbReference type="PANTHER" id="PTHR43830">
    <property type="entry name" value="PROTEIN PSP1"/>
    <property type="match status" value="1"/>
</dbReference>
<organism evidence="2 3">
    <name type="scientific">Rhodotorula graminis (strain WP1)</name>
    <dbReference type="NCBI Taxonomy" id="578459"/>
    <lineage>
        <taxon>Eukaryota</taxon>
        <taxon>Fungi</taxon>
        <taxon>Dikarya</taxon>
        <taxon>Basidiomycota</taxon>
        <taxon>Pucciniomycotina</taxon>
        <taxon>Microbotryomycetes</taxon>
        <taxon>Sporidiobolales</taxon>
        <taxon>Sporidiobolaceae</taxon>
        <taxon>Rhodotorula</taxon>
    </lineage>
</organism>
<accession>A0A0P9EJ63</accession>
<gene>
    <name evidence="2" type="ORF">RHOBADRAFT_38133</name>
</gene>
<reference evidence="2 3" key="1">
    <citation type="journal article" date="2015" name="Front. Microbiol.">
        <title>Genome sequence of the plant growth promoting endophytic yeast Rhodotorula graminis WP1.</title>
        <authorList>
            <person name="Firrincieli A."/>
            <person name="Otillar R."/>
            <person name="Salamov A."/>
            <person name="Schmutz J."/>
            <person name="Khan Z."/>
            <person name="Redman R.S."/>
            <person name="Fleck N.D."/>
            <person name="Lindquist E."/>
            <person name="Grigoriev I.V."/>
            <person name="Doty S.L."/>
        </authorList>
    </citation>
    <scope>NUCLEOTIDE SEQUENCE [LARGE SCALE GENOMIC DNA]</scope>
    <source>
        <strain evidence="2 3">WP1</strain>
    </source>
</reference>
<dbReference type="GO" id="GO:0005737">
    <property type="term" value="C:cytoplasm"/>
    <property type="evidence" value="ECO:0007669"/>
    <property type="project" value="TreeGrafter"/>
</dbReference>
<evidence type="ECO:0000259" key="1">
    <source>
        <dbReference type="PROSITE" id="PS51411"/>
    </source>
</evidence>
<dbReference type="OMA" id="LSCEYQW"/>
<dbReference type="InterPro" id="IPR047767">
    <property type="entry name" value="PSP1-like"/>
</dbReference>
<dbReference type="EMBL" id="KQ474082">
    <property type="protein sequence ID" value="KPV73564.1"/>
    <property type="molecule type" value="Genomic_DNA"/>
</dbReference>
<name>A0A0P9EJ63_RHOGW</name>
<dbReference type="Proteomes" id="UP000053890">
    <property type="component" value="Unassembled WGS sequence"/>
</dbReference>
<proteinExistence type="predicted"/>
<dbReference type="NCBIfam" id="NF041131">
    <property type="entry name" value="RicT_YaaT_fam"/>
    <property type="match status" value="1"/>
</dbReference>
<evidence type="ECO:0000313" key="3">
    <source>
        <dbReference type="Proteomes" id="UP000053890"/>
    </source>
</evidence>
<dbReference type="PANTHER" id="PTHR43830:SF3">
    <property type="entry name" value="PROTEIN PSP1"/>
    <property type="match status" value="1"/>
</dbReference>
<sequence>MNLGRGVPLHAIPPDAPLCIVGFKAGRKDLFFCEDPSLRLSEGDLVIVEADRGRDVGKYIKSCTVDEVHKFQQQMVELALGQLANPATGANAGVEGLGAALGQQGPGAQANPAQLARMTKECQPKRIYTKAGPADTHALLAKAQDEIKALQLVRSKVAQKGLPMEILDAEWQWDRRKLTFYYTADQRVDFRELVRELFRIWKTRVWLCCLDQQQPSFDLQ</sequence>